<evidence type="ECO:0000313" key="2">
    <source>
        <dbReference type="EMBL" id="MDA7424422.1"/>
    </source>
</evidence>
<dbReference type="Pfam" id="PF10090">
    <property type="entry name" value="HPTransfase"/>
    <property type="match status" value="1"/>
</dbReference>
<dbReference type="EMBL" id="JAQIOY010000002">
    <property type="protein sequence ID" value="MDA7424422.1"/>
    <property type="molecule type" value="Genomic_DNA"/>
</dbReference>
<dbReference type="RefSeq" id="WP_271431776.1">
    <property type="nucleotide sequence ID" value="NZ_JAQIOY010000002.1"/>
</dbReference>
<gene>
    <name evidence="2" type="ORF">PFY00_06775</name>
</gene>
<keyword evidence="3" id="KW-1185">Reference proteome</keyword>
<dbReference type="Gene3D" id="1.10.287.130">
    <property type="match status" value="1"/>
</dbReference>
<name>A0ABT4XR52_9RHOB</name>
<accession>A0ABT4XR52</accession>
<dbReference type="InterPro" id="IPR018762">
    <property type="entry name" value="ChpT_C"/>
</dbReference>
<evidence type="ECO:0000259" key="1">
    <source>
        <dbReference type="Pfam" id="PF10090"/>
    </source>
</evidence>
<organism evidence="2 3">
    <name type="scientific">Thalassococcus lentus</name>
    <dbReference type="NCBI Taxonomy" id="1210524"/>
    <lineage>
        <taxon>Bacteria</taxon>
        <taxon>Pseudomonadati</taxon>
        <taxon>Pseudomonadota</taxon>
        <taxon>Alphaproteobacteria</taxon>
        <taxon>Rhodobacterales</taxon>
        <taxon>Roseobacteraceae</taxon>
        <taxon>Thalassococcus</taxon>
    </lineage>
</organism>
<dbReference type="Proteomes" id="UP001210720">
    <property type="component" value="Unassembled WGS sequence"/>
</dbReference>
<dbReference type="InterPro" id="IPR036890">
    <property type="entry name" value="HATPase_C_sf"/>
</dbReference>
<evidence type="ECO:0000313" key="3">
    <source>
        <dbReference type="Proteomes" id="UP001210720"/>
    </source>
</evidence>
<reference evidence="2 3" key="1">
    <citation type="submission" date="2023-01" db="EMBL/GenBank/DDBJ databases">
        <title>Thalassococcus onchidii sp. nov., isolated from a marine invertebrate from the South China Sea.</title>
        <authorList>
            <person name="Xu S."/>
            <person name="Liu Z."/>
            <person name="Xu Y."/>
        </authorList>
    </citation>
    <scope>NUCLEOTIDE SEQUENCE [LARGE SCALE GENOMIC DNA]</scope>
    <source>
        <strain evidence="2 3">KCTC 32084</strain>
    </source>
</reference>
<proteinExistence type="predicted"/>
<feature type="domain" description="Histidine phosphotransferase ChpT C-terminal" evidence="1">
    <location>
        <begin position="81"/>
        <end position="196"/>
    </location>
</feature>
<comment type="caution">
    <text evidence="2">The sequence shown here is derived from an EMBL/GenBank/DDBJ whole genome shotgun (WGS) entry which is preliminary data.</text>
</comment>
<dbReference type="Gene3D" id="3.30.565.10">
    <property type="entry name" value="Histidine kinase-like ATPase, C-terminal domain"/>
    <property type="match status" value="1"/>
</dbReference>
<sequence length="203" mass="21439">MPDPNAKLAALVGSRLCHDLISPVGAIQNGLELLSLSGGASGDMAPEMSLIQDSCASAAARIRFFRIAFGTADSDQMLGAKDIAANLSGIAKGERLRAEWLAPGDHARSDVQMGFLGYLCCETALPQGGRVAIDRSAKGWLIRAEGPKLAVDPDLWGVLAGHGRTDQITPDRVQFALLSVLAETRGVRLLVNSDETELTITIC</sequence>
<protein>
    <submittedName>
        <fullName evidence="2">Histidine phosphotransferase family protein</fullName>
    </submittedName>
</protein>